<proteinExistence type="predicted"/>
<name>A0A6J7WA36_9CAUD</name>
<reference evidence="2" key="1">
    <citation type="submission" date="2020-05" db="EMBL/GenBank/DDBJ databases">
        <authorList>
            <person name="Chiriac C."/>
            <person name="Salcher M."/>
            <person name="Ghai R."/>
            <person name="Kavagutti S V."/>
        </authorList>
    </citation>
    <scope>NUCLEOTIDE SEQUENCE</scope>
</reference>
<evidence type="ECO:0000313" key="2">
    <source>
        <dbReference type="EMBL" id="CAB5170995.1"/>
    </source>
</evidence>
<dbReference type="EMBL" id="LR798202">
    <property type="protein sequence ID" value="CAB5170995.1"/>
    <property type="molecule type" value="Genomic_DNA"/>
</dbReference>
<sequence length="45" mass="5425">MTYIICLLLFPALWFAWRQYQQARGSLRTQMRVYGFGTKIRGRIL</sequence>
<protein>
    <submittedName>
        <fullName evidence="2">Uncharacterized protein</fullName>
    </submittedName>
</protein>
<gene>
    <name evidence="2" type="ORF">UFOVP154_62</name>
    <name evidence="1" type="ORF">UFOVP8_47</name>
</gene>
<accession>A0A6J7WA36</accession>
<evidence type="ECO:0000313" key="1">
    <source>
        <dbReference type="EMBL" id="CAB4121258.1"/>
    </source>
</evidence>
<organism evidence="2">
    <name type="scientific">uncultured Caudovirales phage</name>
    <dbReference type="NCBI Taxonomy" id="2100421"/>
    <lineage>
        <taxon>Viruses</taxon>
        <taxon>Duplodnaviria</taxon>
        <taxon>Heunggongvirae</taxon>
        <taxon>Uroviricota</taxon>
        <taxon>Caudoviricetes</taxon>
        <taxon>Peduoviridae</taxon>
        <taxon>Maltschvirus</taxon>
        <taxon>Maltschvirus maltsch</taxon>
    </lineage>
</organism>
<dbReference type="EMBL" id="LR796144">
    <property type="protein sequence ID" value="CAB4121258.1"/>
    <property type="molecule type" value="Genomic_DNA"/>
</dbReference>